<evidence type="ECO:0000313" key="1">
    <source>
        <dbReference type="EMBL" id="MED6109135.1"/>
    </source>
</evidence>
<dbReference type="Proteomes" id="UP001341840">
    <property type="component" value="Unassembled WGS sequence"/>
</dbReference>
<accession>A0ABU6QB51</accession>
<dbReference type="EMBL" id="JASCZI010000130">
    <property type="protein sequence ID" value="MED6109135.1"/>
    <property type="molecule type" value="Genomic_DNA"/>
</dbReference>
<proteinExistence type="predicted"/>
<reference evidence="1 2" key="1">
    <citation type="journal article" date="2023" name="Plants (Basel)">
        <title>Bridging the Gap: Combining Genomics and Transcriptomics Approaches to Understand Stylosanthes scabra, an Orphan Legume from the Brazilian Caatinga.</title>
        <authorList>
            <person name="Ferreira-Neto J.R.C."/>
            <person name="da Silva M.D."/>
            <person name="Binneck E."/>
            <person name="de Melo N.F."/>
            <person name="da Silva R.H."/>
            <person name="de Melo A.L.T.M."/>
            <person name="Pandolfi V."/>
            <person name="Bustamante F.O."/>
            <person name="Brasileiro-Vidal A.C."/>
            <person name="Benko-Iseppon A.M."/>
        </authorList>
    </citation>
    <scope>NUCLEOTIDE SEQUENCE [LARGE SCALE GENOMIC DNA]</scope>
    <source>
        <tissue evidence="1">Leaves</tissue>
    </source>
</reference>
<gene>
    <name evidence="1" type="ORF">PIB30_030801</name>
</gene>
<name>A0ABU6QB51_9FABA</name>
<organism evidence="1 2">
    <name type="scientific">Stylosanthes scabra</name>
    <dbReference type="NCBI Taxonomy" id="79078"/>
    <lineage>
        <taxon>Eukaryota</taxon>
        <taxon>Viridiplantae</taxon>
        <taxon>Streptophyta</taxon>
        <taxon>Embryophyta</taxon>
        <taxon>Tracheophyta</taxon>
        <taxon>Spermatophyta</taxon>
        <taxon>Magnoliopsida</taxon>
        <taxon>eudicotyledons</taxon>
        <taxon>Gunneridae</taxon>
        <taxon>Pentapetalae</taxon>
        <taxon>rosids</taxon>
        <taxon>fabids</taxon>
        <taxon>Fabales</taxon>
        <taxon>Fabaceae</taxon>
        <taxon>Papilionoideae</taxon>
        <taxon>50 kb inversion clade</taxon>
        <taxon>dalbergioids sensu lato</taxon>
        <taxon>Dalbergieae</taxon>
        <taxon>Pterocarpus clade</taxon>
        <taxon>Stylosanthes</taxon>
    </lineage>
</organism>
<protein>
    <submittedName>
        <fullName evidence="1">Uncharacterized protein</fullName>
    </submittedName>
</protein>
<evidence type="ECO:0000313" key="2">
    <source>
        <dbReference type="Proteomes" id="UP001341840"/>
    </source>
</evidence>
<sequence>MELKASAFGGKGFRVLKYLNGKKSATTNSSRIHVLEEDRGVVRMKLVLRKSELKQLLEFINNNGGVNKGAANHDHRTMSSSSSLTAEQRLNHLLVRKKKKHVSYRIKSRCSNESYYRSKCWSPALQSIPEE</sequence>
<keyword evidence="2" id="KW-1185">Reference proteome</keyword>
<comment type="caution">
    <text evidence="1">The sequence shown here is derived from an EMBL/GenBank/DDBJ whole genome shotgun (WGS) entry which is preliminary data.</text>
</comment>